<dbReference type="PANTHER" id="PTHR28019:SF3">
    <property type="entry name" value="INTEGRAL MEMBRANE PROTEIN (AFU_ORTHOLOGUE AFUA_6G07470)"/>
    <property type="match status" value="1"/>
</dbReference>
<evidence type="ECO:0008006" key="4">
    <source>
        <dbReference type="Google" id="ProtNLM"/>
    </source>
</evidence>
<dbReference type="OrthoDB" id="4480814at2759"/>
<name>A0A4S2MW65_9PEZI</name>
<feature type="transmembrane region" description="Helical" evidence="1">
    <location>
        <begin position="236"/>
        <end position="256"/>
    </location>
</feature>
<dbReference type="Pfam" id="PF06687">
    <property type="entry name" value="SUR7"/>
    <property type="match status" value="1"/>
</dbReference>
<feature type="transmembrane region" description="Helical" evidence="1">
    <location>
        <begin position="7"/>
        <end position="30"/>
    </location>
</feature>
<reference evidence="2 3" key="1">
    <citation type="submission" date="2019-04" db="EMBL/GenBank/DDBJ databases">
        <title>Comparative genomics and transcriptomics to analyze fruiting body development in filamentous ascomycetes.</title>
        <authorList>
            <consortium name="DOE Joint Genome Institute"/>
            <person name="Lutkenhaus R."/>
            <person name="Traeger S."/>
            <person name="Breuer J."/>
            <person name="Kuo A."/>
            <person name="Lipzen A."/>
            <person name="Pangilinan J."/>
            <person name="Dilworth D."/>
            <person name="Sandor L."/>
            <person name="Poggeler S."/>
            <person name="Barry K."/>
            <person name="Grigoriev I.V."/>
            <person name="Nowrousian M."/>
        </authorList>
    </citation>
    <scope>NUCLEOTIDE SEQUENCE [LARGE SCALE GENOMIC DNA]</scope>
    <source>
        <strain evidence="2 3">CBS 389.68</strain>
    </source>
</reference>
<dbReference type="Proteomes" id="UP000298138">
    <property type="component" value="Unassembled WGS sequence"/>
</dbReference>
<dbReference type="GO" id="GO:0005886">
    <property type="term" value="C:plasma membrane"/>
    <property type="evidence" value="ECO:0007669"/>
    <property type="project" value="InterPro"/>
</dbReference>
<dbReference type="AlphaFoldDB" id="A0A4S2MW65"/>
<keyword evidence="1" id="KW-1133">Transmembrane helix</keyword>
<feature type="transmembrane region" description="Helical" evidence="1">
    <location>
        <begin position="193"/>
        <end position="216"/>
    </location>
</feature>
<accession>A0A4S2MW65</accession>
<dbReference type="GO" id="GO:0031505">
    <property type="term" value="P:fungal-type cell wall organization"/>
    <property type="evidence" value="ECO:0007669"/>
    <property type="project" value="TreeGrafter"/>
</dbReference>
<dbReference type="GO" id="GO:0051285">
    <property type="term" value="C:cell cortex of cell tip"/>
    <property type="evidence" value="ECO:0007669"/>
    <property type="project" value="TreeGrafter"/>
</dbReference>
<keyword evidence="3" id="KW-1185">Reference proteome</keyword>
<evidence type="ECO:0000256" key="1">
    <source>
        <dbReference type="SAM" id="Phobius"/>
    </source>
</evidence>
<sequence length="335" mass="36175">MGRAARFACIAAPMVCTIASLICVLLLLLAGTNDKLSGLDGVYITRVTSEYLKALEKLDNALGNNLPDLGSGFSDVDLRNADLEDFYSSYLWSYCYGDVDNSGSSQSYKTQDCSKTSIKYTFDLEGIINEDADSDKDKIKFPENVQKVQKGVAAVSKAMITSYILGFAATAITAVVGWFGLLSRWGSCVTTLFADVAFFFLLIASACATFLTYSLHGAFNKAFDEFGVDAKVGTKWMEITWIATAFSLGAAVFWLFSTCCCSGKKQSVMGEKEPKKPKGAAVGKSGAYSYERVASPYMGVNDSQGQGVQMQTYGNAATSPYGVAPAYEPMRHQQV</sequence>
<protein>
    <recommendedName>
        <fullName evidence="4">Integral membrane protein</fullName>
    </recommendedName>
</protein>
<dbReference type="PANTHER" id="PTHR28019">
    <property type="entry name" value="CELL MEMBRANE PROTEIN YLR413W-RELATED"/>
    <property type="match status" value="1"/>
</dbReference>
<evidence type="ECO:0000313" key="2">
    <source>
        <dbReference type="EMBL" id="TGZ80889.1"/>
    </source>
</evidence>
<gene>
    <name evidence="2" type="ORF">EX30DRAFT_306985</name>
</gene>
<evidence type="ECO:0000313" key="3">
    <source>
        <dbReference type="Proteomes" id="UP000298138"/>
    </source>
</evidence>
<keyword evidence="1" id="KW-0812">Transmembrane</keyword>
<organism evidence="2 3">
    <name type="scientific">Ascodesmis nigricans</name>
    <dbReference type="NCBI Taxonomy" id="341454"/>
    <lineage>
        <taxon>Eukaryota</taxon>
        <taxon>Fungi</taxon>
        <taxon>Dikarya</taxon>
        <taxon>Ascomycota</taxon>
        <taxon>Pezizomycotina</taxon>
        <taxon>Pezizomycetes</taxon>
        <taxon>Pezizales</taxon>
        <taxon>Ascodesmidaceae</taxon>
        <taxon>Ascodesmis</taxon>
    </lineage>
</organism>
<proteinExistence type="predicted"/>
<dbReference type="EMBL" id="ML220122">
    <property type="protein sequence ID" value="TGZ80889.1"/>
    <property type="molecule type" value="Genomic_DNA"/>
</dbReference>
<dbReference type="InParanoid" id="A0A4S2MW65"/>
<keyword evidence="1" id="KW-0472">Membrane</keyword>
<dbReference type="InterPro" id="IPR052413">
    <property type="entry name" value="SUR7_domain"/>
</dbReference>
<dbReference type="FunCoup" id="A0A4S2MW65">
    <property type="interactions" value="52"/>
</dbReference>
<feature type="transmembrane region" description="Helical" evidence="1">
    <location>
        <begin position="160"/>
        <end position="181"/>
    </location>
</feature>
<dbReference type="InterPro" id="IPR009571">
    <property type="entry name" value="SUR7/Rim9-like_fungi"/>
</dbReference>